<name>A0A653CBP0_CALMS</name>
<proteinExistence type="predicted"/>
<reference evidence="1 2" key="1">
    <citation type="submission" date="2019-01" db="EMBL/GenBank/DDBJ databases">
        <authorList>
            <person name="Sayadi A."/>
        </authorList>
    </citation>
    <scope>NUCLEOTIDE SEQUENCE [LARGE SCALE GENOMIC DNA]</scope>
</reference>
<protein>
    <submittedName>
        <fullName evidence="1">Uncharacterized protein</fullName>
    </submittedName>
</protein>
<dbReference type="AlphaFoldDB" id="A0A653CBP0"/>
<keyword evidence="2" id="KW-1185">Reference proteome</keyword>
<evidence type="ECO:0000313" key="2">
    <source>
        <dbReference type="Proteomes" id="UP000410492"/>
    </source>
</evidence>
<organism evidence="1 2">
    <name type="scientific">Callosobruchus maculatus</name>
    <name type="common">Southern cowpea weevil</name>
    <name type="synonym">Pulse bruchid</name>
    <dbReference type="NCBI Taxonomy" id="64391"/>
    <lineage>
        <taxon>Eukaryota</taxon>
        <taxon>Metazoa</taxon>
        <taxon>Ecdysozoa</taxon>
        <taxon>Arthropoda</taxon>
        <taxon>Hexapoda</taxon>
        <taxon>Insecta</taxon>
        <taxon>Pterygota</taxon>
        <taxon>Neoptera</taxon>
        <taxon>Endopterygota</taxon>
        <taxon>Coleoptera</taxon>
        <taxon>Polyphaga</taxon>
        <taxon>Cucujiformia</taxon>
        <taxon>Chrysomeloidea</taxon>
        <taxon>Chrysomelidae</taxon>
        <taxon>Bruchinae</taxon>
        <taxon>Bruchini</taxon>
        <taxon>Callosobruchus</taxon>
    </lineage>
</organism>
<dbReference type="EMBL" id="CAACVG010007428">
    <property type="protein sequence ID" value="VEN45361.1"/>
    <property type="molecule type" value="Genomic_DNA"/>
</dbReference>
<sequence>MKYSTAYIDVLQTTTNQNLSSAFGIKYQHTQVAPPMFRGLPIFQYHCKSSCKWYSKDVQIGYSCKKERIILS</sequence>
<dbReference type="Proteomes" id="UP000410492">
    <property type="component" value="Unassembled WGS sequence"/>
</dbReference>
<accession>A0A653CBP0</accession>
<gene>
    <name evidence="1" type="ORF">CALMAC_LOCUS7836</name>
</gene>
<evidence type="ECO:0000313" key="1">
    <source>
        <dbReference type="EMBL" id="VEN45361.1"/>
    </source>
</evidence>